<sequence length="180" mass="21388">MYFSCIFEMRSQQLYLNCGNTTYWGERHTDYERNPEFPLTGRGQGLFIFFSAYEKRSESFNALSTRQGNLQVYSSIDLSTLWCSPNYRNYRSAWHRPQAEIKLERSHSSAVPSLLNPMNRTSYPYAFDNIRNRLGICLKHVRMHCVQFTFEPVRWAIHFFVTRNNSGKRDFEIHSKDQTK</sequence>
<organism evidence="1 2">
    <name type="scientific">Clonorchis sinensis</name>
    <name type="common">Chinese liver fluke</name>
    <dbReference type="NCBI Taxonomy" id="79923"/>
    <lineage>
        <taxon>Eukaryota</taxon>
        <taxon>Metazoa</taxon>
        <taxon>Spiralia</taxon>
        <taxon>Lophotrochozoa</taxon>
        <taxon>Platyhelminthes</taxon>
        <taxon>Trematoda</taxon>
        <taxon>Digenea</taxon>
        <taxon>Opisthorchiida</taxon>
        <taxon>Opisthorchiata</taxon>
        <taxon>Opisthorchiidae</taxon>
        <taxon>Clonorchis</taxon>
    </lineage>
</organism>
<proteinExistence type="predicted"/>
<evidence type="ECO:0000313" key="2">
    <source>
        <dbReference type="Proteomes" id="UP000008909"/>
    </source>
</evidence>
<accession>G7Y6K6</accession>
<name>G7Y6K6_CLOSI</name>
<reference evidence="1" key="1">
    <citation type="journal article" date="2011" name="Genome Biol.">
        <title>The draft genome of the carcinogenic human liver fluke Clonorchis sinensis.</title>
        <authorList>
            <person name="Wang X."/>
            <person name="Chen W."/>
            <person name="Huang Y."/>
            <person name="Sun J."/>
            <person name="Men J."/>
            <person name="Liu H."/>
            <person name="Luo F."/>
            <person name="Guo L."/>
            <person name="Lv X."/>
            <person name="Deng C."/>
            <person name="Zhou C."/>
            <person name="Fan Y."/>
            <person name="Li X."/>
            <person name="Huang L."/>
            <person name="Hu Y."/>
            <person name="Liang C."/>
            <person name="Hu X."/>
            <person name="Xu J."/>
            <person name="Yu X."/>
        </authorList>
    </citation>
    <scope>NUCLEOTIDE SEQUENCE [LARGE SCALE GENOMIC DNA]</scope>
    <source>
        <strain evidence="1">Henan</strain>
    </source>
</reference>
<dbReference type="AlphaFoldDB" id="G7Y6K6"/>
<keyword evidence="2" id="KW-1185">Reference proteome</keyword>
<dbReference type="Proteomes" id="UP000008909">
    <property type="component" value="Unassembled WGS sequence"/>
</dbReference>
<gene>
    <name evidence="1" type="ORF">CLF_101791</name>
</gene>
<feature type="non-terminal residue" evidence="1">
    <location>
        <position position="180"/>
    </location>
</feature>
<protein>
    <submittedName>
        <fullName evidence="1">Uncharacterized protein</fullName>
    </submittedName>
</protein>
<reference key="2">
    <citation type="submission" date="2011-10" db="EMBL/GenBank/DDBJ databases">
        <title>The genome and transcriptome sequence of Clonorchis sinensis provide insights into the carcinogenic liver fluke.</title>
        <authorList>
            <person name="Wang X."/>
            <person name="Huang Y."/>
            <person name="Chen W."/>
            <person name="Liu H."/>
            <person name="Guo L."/>
            <person name="Chen Y."/>
            <person name="Luo F."/>
            <person name="Zhou W."/>
            <person name="Sun J."/>
            <person name="Mao Q."/>
            <person name="Liang P."/>
            <person name="Zhou C."/>
            <person name="Tian Y."/>
            <person name="Men J."/>
            <person name="Lv X."/>
            <person name="Huang L."/>
            <person name="Zhou J."/>
            <person name="Hu Y."/>
            <person name="Li R."/>
            <person name="Zhang F."/>
            <person name="Lei H."/>
            <person name="Li X."/>
            <person name="Hu X."/>
            <person name="Liang C."/>
            <person name="Xu J."/>
            <person name="Wu Z."/>
            <person name="Yu X."/>
        </authorList>
    </citation>
    <scope>NUCLEOTIDE SEQUENCE</scope>
    <source>
        <strain>Henan</strain>
    </source>
</reference>
<dbReference type="EMBL" id="DF142898">
    <property type="protein sequence ID" value="GAA48591.1"/>
    <property type="molecule type" value="Genomic_DNA"/>
</dbReference>
<evidence type="ECO:0000313" key="1">
    <source>
        <dbReference type="EMBL" id="GAA48591.1"/>
    </source>
</evidence>